<dbReference type="AlphaFoldDB" id="A0AAV8EKF4"/>
<dbReference type="Pfam" id="PF00646">
    <property type="entry name" value="F-box"/>
    <property type="match status" value="1"/>
</dbReference>
<feature type="region of interest" description="Disordered" evidence="1">
    <location>
        <begin position="389"/>
        <end position="408"/>
    </location>
</feature>
<dbReference type="InterPro" id="IPR053781">
    <property type="entry name" value="F-box_AtFBL13-like"/>
</dbReference>
<dbReference type="PANTHER" id="PTHR31900:SF27">
    <property type="entry name" value="FBD DOMAIN-CONTAINING PROTEIN"/>
    <property type="match status" value="1"/>
</dbReference>
<dbReference type="CDD" id="cd22160">
    <property type="entry name" value="F-box_AtFBL13-like"/>
    <property type="match status" value="1"/>
</dbReference>
<dbReference type="InterPro" id="IPR055411">
    <property type="entry name" value="LRR_FXL15/At3g58940/PEG3-like"/>
</dbReference>
<dbReference type="Proteomes" id="UP001140206">
    <property type="component" value="Chromosome 3"/>
</dbReference>
<dbReference type="EMBL" id="JAMFTS010000003">
    <property type="protein sequence ID" value="KAJ4779985.1"/>
    <property type="molecule type" value="Genomic_DNA"/>
</dbReference>
<evidence type="ECO:0000259" key="3">
    <source>
        <dbReference type="Pfam" id="PF24758"/>
    </source>
</evidence>
<organism evidence="4 5">
    <name type="scientific">Rhynchospora pubera</name>
    <dbReference type="NCBI Taxonomy" id="906938"/>
    <lineage>
        <taxon>Eukaryota</taxon>
        <taxon>Viridiplantae</taxon>
        <taxon>Streptophyta</taxon>
        <taxon>Embryophyta</taxon>
        <taxon>Tracheophyta</taxon>
        <taxon>Spermatophyta</taxon>
        <taxon>Magnoliopsida</taxon>
        <taxon>Liliopsida</taxon>
        <taxon>Poales</taxon>
        <taxon>Cyperaceae</taxon>
        <taxon>Cyperoideae</taxon>
        <taxon>Rhynchosporeae</taxon>
        <taxon>Rhynchospora</taxon>
    </lineage>
</organism>
<feature type="compositionally biased region" description="Basic residues" evidence="1">
    <location>
        <begin position="389"/>
        <end position="406"/>
    </location>
</feature>
<dbReference type="InterPro" id="IPR050232">
    <property type="entry name" value="FBL13/AtMIF1-like"/>
</dbReference>
<dbReference type="SUPFAM" id="SSF81383">
    <property type="entry name" value="F-box domain"/>
    <property type="match status" value="1"/>
</dbReference>
<dbReference type="InterPro" id="IPR001810">
    <property type="entry name" value="F-box_dom"/>
</dbReference>
<dbReference type="SUPFAM" id="SSF52047">
    <property type="entry name" value="RNI-like"/>
    <property type="match status" value="1"/>
</dbReference>
<proteinExistence type="predicted"/>
<dbReference type="InterPro" id="IPR036047">
    <property type="entry name" value="F-box-like_dom_sf"/>
</dbReference>
<sequence>MSELARAFDSQWALLPFHHRFRAMSFSQMDHLSNLPDELLVTILSLLPTHIAARTSVLSRIFRHLWKASPSLLFITQDFPPPHDKNFIAMADHALLHRHPSLPLLSLSLKSSSSSSSFLLDSYMPSLLAKALSLGLRHLTIEGYLNLLPFLPTIFSIQSLESLSLTSNFHFWSGQYYVFPSGFKMTFLRSLSLQLYTVDPASLSRLVSELCSLEDLYLHIYNMDKIRLSSQTIRKLELISSYQKLDTVELFLPSLESFHMTSCYSLSRLSHIRGKLPLLKRALVTLDGVHAEHISAVTGLLSCISHVEVLSLHVKENVVEIVKYPEPILLQAGKYMPNFPNLKHLDVGLFLHERNLEAIVMIFNNCPVLESLKLIHKIPEFTLVRVSGRKKNRARGRKKKDRRSRLPHNANGNCFYAYFRNLHLEENRKEFSKLLRKKCSYKRRAQN</sequence>
<dbReference type="Gene3D" id="3.80.10.10">
    <property type="entry name" value="Ribonuclease Inhibitor"/>
    <property type="match status" value="1"/>
</dbReference>
<dbReference type="Pfam" id="PF24758">
    <property type="entry name" value="LRR_At5g56370"/>
    <property type="match status" value="1"/>
</dbReference>
<evidence type="ECO:0000256" key="1">
    <source>
        <dbReference type="SAM" id="MobiDB-lite"/>
    </source>
</evidence>
<reference evidence="4" key="1">
    <citation type="submission" date="2022-08" db="EMBL/GenBank/DDBJ databases">
        <authorList>
            <person name="Marques A."/>
        </authorList>
    </citation>
    <scope>NUCLEOTIDE SEQUENCE</scope>
    <source>
        <strain evidence="4">RhyPub2mFocal</strain>
        <tissue evidence="4">Leaves</tissue>
    </source>
</reference>
<feature type="domain" description="F-box/LRR-repeat protein 15/At3g58940/PEG3-like LRR" evidence="3">
    <location>
        <begin position="149"/>
        <end position="265"/>
    </location>
</feature>
<evidence type="ECO:0000313" key="4">
    <source>
        <dbReference type="EMBL" id="KAJ4779985.1"/>
    </source>
</evidence>
<dbReference type="InterPro" id="IPR032675">
    <property type="entry name" value="LRR_dom_sf"/>
</dbReference>
<dbReference type="PANTHER" id="PTHR31900">
    <property type="entry name" value="F-BOX/RNI SUPERFAMILY PROTEIN-RELATED"/>
    <property type="match status" value="1"/>
</dbReference>
<comment type="caution">
    <text evidence="4">The sequence shown here is derived from an EMBL/GenBank/DDBJ whole genome shotgun (WGS) entry which is preliminary data.</text>
</comment>
<feature type="domain" description="F-box" evidence="2">
    <location>
        <begin position="32"/>
        <end position="70"/>
    </location>
</feature>
<evidence type="ECO:0000313" key="5">
    <source>
        <dbReference type="Proteomes" id="UP001140206"/>
    </source>
</evidence>
<accession>A0AAV8EKF4</accession>
<evidence type="ECO:0000259" key="2">
    <source>
        <dbReference type="Pfam" id="PF00646"/>
    </source>
</evidence>
<gene>
    <name evidence="4" type="ORF">LUZ62_064242</name>
</gene>
<keyword evidence="5" id="KW-1185">Reference proteome</keyword>
<name>A0AAV8EKF4_9POAL</name>
<protein>
    <submittedName>
        <fullName evidence="4">F-box/RNI-like/FBD-like domains-containing protein</fullName>
    </submittedName>
</protein>